<dbReference type="Proteomes" id="UP000316360">
    <property type="component" value="Unassembled WGS sequence"/>
</dbReference>
<feature type="transmembrane region" description="Helical" evidence="1">
    <location>
        <begin position="41"/>
        <end position="60"/>
    </location>
</feature>
<evidence type="ECO:0000313" key="2">
    <source>
        <dbReference type="EMBL" id="TET12746.1"/>
    </source>
</evidence>
<evidence type="ECO:0000313" key="3">
    <source>
        <dbReference type="Proteomes" id="UP000316360"/>
    </source>
</evidence>
<keyword evidence="1" id="KW-0472">Membrane</keyword>
<sequence>MSKRLNLRKFIGVMTIIFCLLFLLVQSTLYSPNVQKTSLQATTLGILAGGGIVLGSYLALGPVGILASFLALSGAGCDGGGAGGGNDLGEPPNPPED</sequence>
<dbReference type="AlphaFoldDB" id="A0A523S3Y3"/>
<name>A0A523S3Y3_UNCAE</name>
<gene>
    <name evidence="2" type="ORF">E3J84_01075</name>
</gene>
<comment type="caution">
    <text evidence="2">The sequence shown here is derived from an EMBL/GenBank/DDBJ whole genome shotgun (WGS) entry which is preliminary data.</text>
</comment>
<feature type="transmembrane region" description="Helical" evidence="1">
    <location>
        <begin position="7"/>
        <end position="29"/>
    </location>
</feature>
<reference evidence="2 3" key="1">
    <citation type="submission" date="2019-03" db="EMBL/GenBank/DDBJ databases">
        <title>Metabolic potential of uncultured bacteria and archaea associated with petroleum seepage in deep-sea sediments.</title>
        <authorList>
            <person name="Dong X."/>
            <person name="Hubert C."/>
        </authorList>
    </citation>
    <scope>NUCLEOTIDE SEQUENCE [LARGE SCALE GENOMIC DNA]</scope>
    <source>
        <strain evidence="2">E44_bin7</strain>
    </source>
</reference>
<protein>
    <submittedName>
        <fullName evidence="2">Uncharacterized protein</fullName>
    </submittedName>
</protein>
<proteinExistence type="predicted"/>
<accession>A0A523S3Y3</accession>
<keyword evidence="1" id="KW-0812">Transmembrane</keyword>
<keyword evidence="1" id="KW-1133">Transmembrane helix</keyword>
<organism evidence="2 3">
    <name type="scientific">Aerophobetes bacterium</name>
    <dbReference type="NCBI Taxonomy" id="2030807"/>
    <lineage>
        <taxon>Bacteria</taxon>
        <taxon>Candidatus Aerophobota</taxon>
    </lineage>
</organism>
<dbReference type="EMBL" id="SOKJ01000053">
    <property type="protein sequence ID" value="TET12746.1"/>
    <property type="molecule type" value="Genomic_DNA"/>
</dbReference>
<evidence type="ECO:0000256" key="1">
    <source>
        <dbReference type="SAM" id="Phobius"/>
    </source>
</evidence>